<protein>
    <submittedName>
        <fullName evidence="1">Uncharacterized protein</fullName>
    </submittedName>
</protein>
<keyword evidence="2" id="KW-1185">Reference proteome</keyword>
<comment type="caution">
    <text evidence="1">The sequence shown here is derived from an EMBL/GenBank/DDBJ whole genome shotgun (WGS) entry which is preliminary data.</text>
</comment>
<gene>
    <name evidence="1" type="ORF">PPNO1_LOCUS6039</name>
</gene>
<dbReference type="EMBL" id="CALLCH030000015">
    <property type="protein sequence ID" value="CAI4216384.1"/>
    <property type="molecule type" value="Genomic_DNA"/>
</dbReference>
<sequence length="214" mass="23879">MLSHTSQPKPVFRDQLPFHYDRHHHQSQQAPHYQLQQLRQKQQRLTSKKLLFQAQPQTQQPQAKQLTLQKSLKARTARLSKALGRDQHQVVNQQQPVPLTLAKQDGQKNIVQAYQRPQSSYTPPTSLIPLSANSHAIGAGSHGAVLGARPLAGGSLSININIAATKAGNRNRHSYHGEPPGSPLVWNLGSIAAKWSFRVRFTLSFASATFKWLE</sequence>
<evidence type="ECO:0000313" key="2">
    <source>
        <dbReference type="Proteomes" id="UP000838763"/>
    </source>
</evidence>
<accession>A0A9P1MAM2</accession>
<reference evidence="1" key="1">
    <citation type="submission" date="2022-11" db="EMBL/GenBank/DDBJ databases">
        <authorList>
            <person name="Scott C."/>
            <person name="Bruce N."/>
        </authorList>
    </citation>
    <scope>NUCLEOTIDE SEQUENCE</scope>
</reference>
<name>A0A9P1MAM2_9PEZI</name>
<proteinExistence type="predicted"/>
<dbReference type="AlphaFoldDB" id="A0A9P1MAM2"/>
<evidence type="ECO:0000313" key="1">
    <source>
        <dbReference type="EMBL" id="CAI4216384.1"/>
    </source>
</evidence>
<dbReference type="Proteomes" id="UP000838763">
    <property type="component" value="Unassembled WGS sequence"/>
</dbReference>
<organism evidence="1 2">
    <name type="scientific">Parascedosporium putredinis</name>
    <dbReference type="NCBI Taxonomy" id="1442378"/>
    <lineage>
        <taxon>Eukaryota</taxon>
        <taxon>Fungi</taxon>
        <taxon>Dikarya</taxon>
        <taxon>Ascomycota</taxon>
        <taxon>Pezizomycotina</taxon>
        <taxon>Sordariomycetes</taxon>
        <taxon>Hypocreomycetidae</taxon>
        <taxon>Microascales</taxon>
        <taxon>Microascaceae</taxon>
        <taxon>Parascedosporium</taxon>
    </lineage>
</organism>